<dbReference type="SMART" id="SM00382">
    <property type="entry name" value="AAA"/>
    <property type="match status" value="1"/>
</dbReference>
<evidence type="ECO:0000256" key="4">
    <source>
        <dbReference type="ARBA" id="ARBA00022840"/>
    </source>
</evidence>
<name>A0ABY2QID6_9SPHN</name>
<dbReference type="EMBL" id="SSTI01000008">
    <property type="protein sequence ID" value="THG39267.1"/>
    <property type="molecule type" value="Genomic_DNA"/>
</dbReference>
<dbReference type="PANTHER" id="PTHR24221:SF654">
    <property type="entry name" value="ATP-BINDING CASSETTE SUB-FAMILY B MEMBER 6"/>
    <property type="match status" value="1"/>
</dbReference>
<dbReference type="InterPro" id="IPR039421">
    <property type="entry name" value="Type_1_exporter"/>
</dbReference>
<feature type="compositionally biased region" description="Basic and acidic residues" evidence="7">
    <location>
        <begin position="10"/>
        <end position="24"/>
    </location>
</feature>
<feature type="transmembrane region" description="Helical" evidence="8">
    <location>
        <begin position="121"/>
        <end position="140"/>
    </location>
</feature>
<dbReference type="SUPFAM" id="SSF52540">
    <property type="entry name" value="P-loop containing nucleoside triphosphate hydrolases"/>
    <property type="match status" value="1"/>
</dbReference>
<accession>A0ABY2QID6</accession>
<keyword evidence="12" id="KW-1185">Reference proteome</keyword>
<evidence type="ECO:0000256" key="6">
    <source>
        <dbReference type="ARBA" id="ARBA00023136"/>
    </source>
</evidence>
<evidence type="ECO:0000313" key="11">
    <source>
        <dbReference type="EMBL" id="THG39267.1"/>
    </source>
</evidence>
<organism evidence="11 12">
    <name type="scientific">Sphingomonas olei</name>
    <dbReference type="NCBI Taxonomy" id="1886787"/>
    <lineage>
        <taxon>Bacteria</taxon>
        <taxon>Pseudomonadati</taxon>
        <taxon>Pseudomonadota</taxon>
        <taxon>Alphaproteobacteria</taxon>
        <taxon>Sphingomonadales</taxon>
        <taxon>Sphingomonadaceae</taxon>
        <taxon>Sphingomonas</taxon>
    </lineage>
</organism>
<dbReference type="Gene3D" id="1.20.1560.10">
    <property type="entry name" value="ABC transporter type 1, transmembrane domain"/>
    <property type="match status" value="1"/>
</dbReference>
<comment type="caution">
    <text evidence="11">The sequence shown here is derived from an EMBL/GenBank/DDBJ whole genome shotgun (WGS) entry which is preliminary data.</text>
</comment>
<reference evidence="11 12" key="1">
    <citation type="submission" date="2019-04" db="EMBL/GenBank/DDBJ databases">
        <title>Microbes associate with the intestines of laboratory mice.</title>
        <authorList>
            <person name="Navarre W."/>
            <person name="Wong E."/>
            <person name="Huang K.C."/>
            <person name="Tropini C."/>
            <person name="Ng K."/>
            <person name="Yu B."/>
        </authorList>
    </citation>
    <scope>NUCLEOTIDE SEQUENCE [LARGE SCALE GENOMIC DNA]</scope>
    <source>
        <strain evidence="11 12">NM83_B4-11</strain>
    </source>
</reference>
<dbReference type="InterPro" id="IPR003593">
    <property type="entry name" value="AAA+_ATPase"/>
</dbReference>
<dbReference type="InterPro" id="IPR036640">
    <property type="entry name" value="ABC1_TM_sf"/>
</dbReference>
<dbReference type="GO" id="GO:0005524">
    <property type="term" value="F:ATP binding"/>
    <property type="evidence" value="ECO:0007669"/>
    <property type="project" value="UniProtKB-KW"/>
</dbReference>
<evidence type="ECO:0000256" key="7">
    <source>
        <dbReference type="SAM" id="MobiDB-lite"/>
    </source>
</evidence>
<proteinExistence type="predicted"/>
<feature type="transmembrane region" description="Helical" evidence="8">
    <location>
        <begin position="312"/>
        <end position="329"/>
    </location>
</feature>
<dbReference type="Proteomes" id="UP000308038">
    <property type="component" value="Unassembled WGS sequence"/>
</dbReference>
<feature type="domain" description="ABC transporter" evidence="9">
    <location>
        <begin position="369"/>
        <end position="609"/>
    </location>
</feature>
<feature type="transmembrane region" description="Helical" evidence="8">
    <location>
        <begin position="169"/>
        <end position="193"/>
    </location>
</feature>
<keyword evidence="6 8" id="KW-0472">Membrane</keyword>
<dbReference type="InterPro" id="IPR011527">
    <property type="entry name" value="ABC1_TM_dom"/>
</dbReference>
<evidence type="ECO:0000256" key="5">
    <source>
        <dbReference type="ARBA" id="ARBA00022989"/>
    </source>
</evidence>
<dbReference type="Pfam" id="PF00005">
    <property type="entry name" value="ABC_tran"/>
    <property type="match status" value="1"/>
</dbReference>
<evidence type="ECO:0000256" key="8">
    <source>
        <dbReference type="SAM" id="Phobius"/>
    </source>
</evidence>
<dbReference type="InterPro" id="IPR027417">
    <property type="entry name" value="P-loop_NTPase"/>
</dbReference>
<keyword evidence="5 8" id="KW-1133">Transmembrane helix</keyword>
<gene>
    <name evidence="11" type="ORF">E5988_11225</name>
</gene>
<dbReference type="PANTHER" id="PTHR24221">
    <property type="entry name" value="ATP-BINDING CASSETTE SUB-FAMILY B"/>
    <property type="match status" value="1"/>
</dbReference>
<keyword evidence="4 11" id="KW-0067">ATP-binding</keyword>
<evidence type="ECO:0000259" key="9">
    <source>
        <dbReference type="PROSITE" id="PS50893"/>
    </source>
</evidence>
<feature type="transmembrane region" description="Helical" evidence="8">
    <location>
        <begin position="285"/>
        <end position="306"/>
    </location>
</feature>
<dbReference type="PROSITE" id="PS50929">
    <property type="entry name" value="ABC_TM1F"/>
    <property type="match status" value="1"/>
</dbReference>
<protein>
    <submittedName>
        <fullName evidence="11">ATP-binding cassette domain-containing protein</fullName>
    </submittedName>
</protein>
<comment type="subcellular location">
    <subcellularLocation>
        <location evidence="1">Cell membrane</location>
        <topology evidence="1">Multi-pass membrane protein</topology>
    </subcellularLocation>
</comment>
<feature type="domain" description="ABC transmembrane type-1" evidence="10">
    <location>
        <begin position="86"/>
        <end position="341"/>
    </location>
</feature>
<feature type="transmembrane region" description="Helical" evidence="8">
    <location>
        <begin position="199"/>
        <end position="218"/>
    </location>
</feature>
<dbReference type="Gene3D" id="3.40.50.300">
    <property type="entry name" value="P-loop containing nucleotide triphosphate hydrolases"/>
    <property type="match status" value="1"/>
</dbReference>
<dbReference type="PROSITE" id="PS50893">
    <property type="entry name" value="ABC_TRANSPORTER_2"/>
    <property type="match status" value="1"/>
</dbReference>
<evidence type="ECO:0000313" key="12">
    <source>
        <dbReference type="Proteomes" id="UP000308038"/>
    </source>
</evidence>
<dbReference type="InterPro" id="IPR003439">
    <property type="entry name" value="ABC_transporter-like_ATP-bd"/>
</dbReference>
<evidence type="ECO:0000256" key="1">
    <source>
        <dbReference type="ARBA" id="ARBA00004651"/>
    </source>
</evidence>
<sequence>MAMRRSPKSCRADQARRAARDRGVAHARRPFPAWIHLAIARCRLHARAPALSGRAGRMIRLTAADTISNRSAHERVALAKRRAIPGIAILGLALSLLPVGYALYLMLLIDIALPGRSGSTIVGLLTLAAALVVLHTVLLATRHRLFAHLAAAYDQAGGMTERLDPIRKALVGPAVPALIDTACIPVALIVLALVGGPVALVPLAGAIVILLVLAPSAGKLARDRDAARSAYRLRDVEAALGQPRRALLALLGSGQHASATDARHRRQVSSAEQLASWHEGHAVRLVGLTATLFLAATAAAATWLMASDAASHGAFAATMLLATLIFWTLHRLATHLAVLSAARQAWRAFEESVNTIEAPRALVPLPPPVRRLEVSNAALPVHGTRRMMLQEVSFAAQAGDVVAVIGPANCGKSVLLRMLAGQVRAVAGTVRLDGATLDQWDDDARSAHIGYLPTVPELMPGTVAANIARFDPAADPALVTRAALAAGAHDAIVRLPNGYDTELAQHDAPAPALSVQHRIALARALYGDPFLLLLDNPSAFQDGEGNAALRRCLAGVQERGGIAIAVGDSAAIIDSANLVLVLRKGGMADFGTKEDVRARMAERQRRDAERLAQTSVYAEPRVADPVVGDRE</sequence>
<dbReference type="SUPFAM" id="SSF90123">
    <property type="entry name" value="ABC transporter transmembrane region"/>
    <property type="match status" value="1"/>
</dbReference>
<feature type="region of interest" description="Disordered" evidence="7">
    <location>
        <begin position="601"/>
        <end position="631"/>
    </location>
</feature>
<evidence type="ECO:0000256" key="2">
    <source>
        <dbReference type="ARBA" id="ARBA00022692"/>
    </source>
</evidence>
<keyword evidence="2 8" id="KW-0812">Transmembrane</keyword>
<feature type="compositionally biased region" description="Basic and acidic residues" evidence="7">
    <location>
        <begin position="601"/>
        <end position="610"/>
    </location>
</feature>
<evidence type="ECO:0000259" key="10">
    <source>
        <dbReference type="PROSITE" id="PS50929"/>
    </source>
</evidence>
<feature type="transmembrane region" description="Helical" evidence="8">
    <location>
        <begin position="87"/>
        <end position="109"/>
    </location>
</feature>
<evidence type="ECO:0000256" key="3">
    <source>
        <dbReference type="ARBA" id="ARBA00022741"/>
    </source>
</evidence>
<feature type="region of interest" description="Disordered" evidence="7">
    <location>
        <begin position="1"/>
        <end position="24"/>
    </location>
</feature>
<keyword evidence="3" id="KW-0547">Nucleotide-binding</keyword>